<evidence type="ECO:0000259" key="1">
    <source>
        <dbReference type="Pfam" id="PF02625"/>
    </source>
</evidence>
<dbReference type="AlphaFoldDB" id="A0A7X6K057"/>
<sequence length="271" mass="28051">MGKFDIFDTIDRLRREGRPFCVATVVRTADVTSAKAGAKAAVTEDGEILGHLGGGCVQRAVRTAGAEAIESGETRLIRVKPSEKVVALTDEDGAQVFRSGCPSGGTVDLLIEPYRLPPMLVLFGATPISRALATHAPLAGLRVAAPAALGLAAPVVAFEGTDLSGLAVGPRDFVVVASQGAQDLACLRAALDSPAARVSMVASRRKATALTAKLAEAGMPADRIARLKSPAGLDIGAIDPHEIALSILAEIVQWRARDAAPRTEEPHGQTA</sequence>
<comment type="caution">
    <text evidence="3">The sequence shown here is derived from an EMBL/GenBank/DDBJ whole genome shotgun (WGS) entry which is preliminary data.</text>
</comment>
<dbReference type="PANTHER" id="PTHR30388:SF6">
    <property type="entry name" value="XANTHINE DEHYDROGENASE SUBUNIT A-RELATED"/>
    <property type="match status" value="1"/>
</dbReference>
<dbReference type="InterPro" id="IPR003777">
    <property type="entry name" value="XdhC_CoxI"/>
</dbReference>
<dbReference type="Gene3D" id="3.40.50.720">
    <property type="entry name" value="NAD(P)-binding Rossmann-like Domain"/>
    <property type="match status" value="1"/>
</dbReference>
<feature type="domain" description="XdhC Rossmann" evidence="2">
    <location>
        <begin position="120"/>
        <end position="251"/>
    </location>
</feature>
<dbReference type="InterPro" id="IPR027051">
    <property type="entry name" value="XdhC_Rossmann_dom"/>
</dbReference>
<evidence type="ECO:0000313" key="4">
    <source>
        <dbReference type="Proteomes" id="UP000526408"/>
    </source>
</evidence>
<name>A0A7X6K057_9RHOB</name>
<accession>A0A7X6K057</accession>
<proteinExistence type="predicted"/>
<feature type="domain" description="XdhC- CoxI" evidence="1">
    <location>
        <begin position="14"/>
        <end position="79"/>
    </location>
</feature>
<evidence type="ECO:0000259" key="2">
    <source>
        <dbReference type="Pfam" id="PF13478"/>
    </source>
</evidence>
<protein>
    <submittedName>
        <fullName evidence="3">XdhC family protein</fullName>
    </submittedName>
</protein>
<dbReference type="Pfam" id="PF02625">
    <property type="entry name" value="XdhC_CoxI"/>
    <property type="match status" value="1"/>
</dbReference>
<dbReference type="InterPro" id="IPR052698">
    <property type="entry name" value="MoCofactor_Util/Proc"/>
</dbReference>
<evidence type="ECO:0000313" key="3">
    <source>
        <dbReference type="EMBL" id="NKX45910.1"/>
    </source>
</evidence>
<dbReference type="Pfam" id="PF13478">
    <property type="entry name" value="XdhC_C"/>
    <property type="match status" value="1"/>
</dbReference>
<dbReference type="RefSeq" id="WP_168624285.1">
    <property type="nucleotide sequence ID" value="NZ_JAAZQQ010000005.1"/>
</dbReference>
<gene>
    <name evidence="3" type="ORF">HCU73_15045</name>
</gene>
<dbReference type="Proteomes" id="UP000526408">
    <property type="component" value="Unassembled WGS sequence"/>
</dbReference>
<dbReference type="EMBL" id="JAAZQQ010000005">
    <property type="protein sequence ID" value="NKX45910.1"/>
    <property type="molecule type" value="Genomic_DNA"/>
</dbReference>
<organism evidence="3 4">
    <name type="scientific">Roseicyclus persicicus</name>
    <dbReference type="NCBI Taxonomy" id="2650661"/>
    <lineage>
        <taxon>Bacteria</taxon>
        <taxon>Pseudomonadati</taxon>
        <taxon>Pseudomonadota</taxon>
        <taxon>Alphaproteobacteria</taxon>
        <taxon>Rhodobacterales</taxon>
        <taxon>Roseobacteraceae</taxon>
        <taxon>Roseicyclus</taxon>
    </lineage>
</organism>
<reference evidence="3 4" key="1">
    <citation type="submission" date="2020-04" db="EMBL/GenBank/DDBJ databases">
        <authorList>
            <person name="Yoon J."/>
        </authorList>
    </citation>
    <scope>NUCLEOTIDE SEQUENCE [LARGE SCALE GENOMIC DNA]</scope>
    <source>
        <strain evidence="3 4">KMU-115</strain>
    </source>
</reference>
<keyword evidence="4" id="KW-1185">Reference proteome</keyword>
<dbReference type="PANTHER" id="PTHR30388">
    <property type="entry name" value="ALDEHYDE OXIDOREDUCTASE MOLYBDENUM COFACTOR ASSEMBLY PROTEIN"/>
    <property type="match status" value="1"/>
</dbReference>